<evidence type="ECO:0000256" key="3">
    <source>
        <dbReference type="ARBA" id="ARBA00022475"/>
    </source>
</evidence>
<dbReference type="GO" id="GO:0055085">
    <property type="term" value="P:transmembrane transport"/>
    <property type="evidence" value="ECO:0007669"/>
    <property type="project" value="InterPro"/>
</dbReference>
<evidence type="ECO:0000256" key="6">
    <source>
        <dbReference type="ARBA" id="ARBA00022989"/>
    </source>
</evidence>
<dbReference type="SUPFAM" id="SSF161098">
    <property type="entry name" value="MetI-like"/>
    <property type="match status" value="2"/>
</dbReference>
<evidence type="ECO:0000259" key="9">
    <source>
        <dbReference type="PROSITE" id="PS50928"/>
    </source>
</evidence>
<feature type="transmembrane region" description="Helical" evidence="8">
    <location>
        <begin position="288"/>
        <end position="312"/>
    </location>
</feature>
<accession>A0A953NC18</accession>
<dbReference type="InterPro" id="IPR035906">
    <property type="entry name" value="MetI-like_sf"/>
</dbReference>
<evidence type="ECO:0000256" key="2">
    <source>
        <dbReference type="ARBA" id="ARBA00022448"/>
    </source>
</evidence>
<comment type="caution">
    <text evidence="10">The sequence shown here is derived from an EMBL/GenBank/DDBJ whole genome shotgun (WGS) entry which is preliminary data.</text>
</comment>
<comment type="similarity">
    <text evidence="8">Belongs to the binding-protein-dependent transport system permease family.</text>
</comment>
<dbReference type="GO" id="GO:0005886">
    <property type="term" value="C:plasma membrane"/>
    <property type="evidence" value="ECO:0007669"/>
    <property type="project" value="UniProtKB-SubCell"/>
</dbReference>
<dbReference type="CDD" id="cd06261">
    <property type="entry name" value="TM_PBP2"/>
    <property type="match status" value="2"/>
</dbReference>
<feature type="domain" description="ABC transmembrane type-1" evidence="9">
    <location>
        <begin position="328"/>
        <end position="520"/>
    </location>
</feature>
<evidence type="ECO:0000313" key="10">
    <source>
        <dbReference type="EMBL" id="MBZ1350535.1"/>
    </source>
</evidence>
<feature type="transmembrane region" description="Helical" evidence="8">
    <location>
        <begin position="196"/>
        <end position="218"/>
    </location>
</feature>
<sequence length="530" mass="58023">MHRVVALIALMLSLPLLGLFIPFFQTPTEASAVDLGAQGTLLHLWQFVLGDYLVSTFVLLCGVGVGIFVLGVGNAWLVANYQFPGKKIFEWALILPLAIPTYVMAYLFVDVLQFSGPLQTLLRQILGTDSLWFFPDPRSLGGAMWSFSFCLYPYVYLIARTAFLDRSGRLSEAAETLGYSGMQAFYRLVLPMARPAIFAGMALALMEVLADYGAVSYFGVETFATGIFKAWLSFSDRLAAVQLSLGLLVFVGLIFYIEQSNRARLRYASSGVIQRAVLPKSLRGRKAFWAFAFCGATLLCAFIVPALALINLLWQQGFSMDVRYLQWLTNSFWLSCVTALISVACAVALAYAARLTKSRTLVWGNRLLGLGYALPGAVLAVGILSLLGLIQAAWIMSATSWVLIYAYLIRFLSSSLQSVETGLSRITPSMDGTAALLGATPFQAMRDIHFPLLKRSLLTGGLFVFVDVMKELPATLLLRPFNFDTLAVATYQLAADERLAELALPSLTIVLAGLVPVIVLSRAMSGSKRY</sequence>
<keyword evidence="7 8" id="KW-0472">Membrane</keyword>
<protein>
    <submittedName>
        <fullName evidence="10">Iron ABC transporter permease</fullName>
    </submittedName>
</protein>
<dbReference type="FunFam" id="1.10.3720.10:FF:000088">
    <property type="entry name" value="Iron(III) ABC transporter, permease protein"/>
    <property type="match status" value="1"/>
</dbReference>
<keyword evidence="4" id="KW-0997">Cell inner membrane</keyword>
<dbReference type="Proteomes" id="UP000739565">
    <property type="component" value="Unassembled WGS sequence"/>
</dbReference>
<feature type="transmembrane region" description="Helical" evidence="8">
    <location>
        <begin position="502"/>
        <end position="520"/>
    </location>
</feature>
<feature type="transmembrane region" description="Helical" evidence="8">
    <location>
        <begin position="56"/>
        <end position="79"/>
    </location>
</feature>
<dbReference type="EMBL" id="JAHXRI010000006">
    <property type="protein sequence ID" value="MBZ1350535.1"/>
    <property type="molecule type" value="Genomic_DNA"/>
</dbReference>
<proteinExistence type="inferred from homology"/>
<dbReference type="PANTHER" id="PTHR43357:SF3">
    <property type="entry name" value="FE(3+)-TRANSPORT SYSTEM PERMEASE PROTEIN FBPB 2"/>
    <property type="match status" value="1"/>
</dbReference>
<evidence type="ECO:0000256" key="7">
    <source>
        <dbReference type="ARBA" id="ARBA00023136"/>
    </source>
</evidence>
<dbReference type="PROSITE" id="PS50928">
    <property type="entry name" value="ABC_TM1"/>
    <property type="match status" value="2"/>
</dbReference>
<keyword evidence="11" id="KW-1185">Reference proteome</keyword>
<keyword evidence="2 8" id="KW-0813">Transport</keyword>
<keyword evidence="5 8" id="KW-0812">Transmembrane</keyword>
<reference evidence="10" key="1">
    <citation type="submission" date="2021-07" db="EMBL/GenBank/DDBJ databases">
        <title>New genus and species of the family Alcaligenaceae.</title>
        <authorList>
            <person name="Hahn M.W."/>
        </authorList>
    </citation>
    <scope>NUCLEOTIDE SEQUENCE</scope>
    <source>
        <strain evidence="10">LF4-65</strain>
    </source>
</reference>
<feature type="transmembrane region" description="Helical" evidence="8">
    <location>
        <begin position="140"/>
        <end position="159"/>
    </location>
</feature>
<evidence type="ECO:0000256" key="8">
    <source>
        <dbReference type="RuleBase" id="RU363032"/>
    </source>
</evidence>
<keyword evidence="6 8" id="KW-1133">Transmembrane helix</keyword>
<evidence type="ECO:0000313" key="11">
    <source>
        <dbReference type="Proteomes" id="UP000739565"/>
    </source>
</evidence>
<comment type="subcellular location">
    <subcellularLocation>
        <location evidence="1">Cell inner membrane</location>
        <topology evidence="1">Multi-pass membrane protein</topology>
    </subcellularLocation>
    <subcellularLocation>
        <location evidence="8">Cell membrane</location>
        <topology evidence="8">Multi-pass membrane protein</topology>
    </subcellularLocation>
</comment>
<dbReference type="InterPro" id="IPR000515">
    <property type="entry name" value="MetI-like"/>
</dbReference>
<feature type="transmembrane region" description="Helical" evidence="8">
    <location>
        <begin position="238"/>
        <end position="257"/>
    </location>
</feature>
<feature type="transmembrane region" description="Helical" evidence="8">
    <location>
        <begin position="332"/>
        <end position="355"/>
    </location>
</feature>
<gene>
    <name evidence="10" type="ORF">KZZ10_07730</name>
</gene>
<dbReference type="RefSeq" id="WP_259660910.1">
    <property type="nucleotide sequence ID" value="NZ_JAHXRI010000006.1"/>
</dbReference>
<keyword evidence="3" id="KW-1003">Cell membrane</keyword>
<feature type="transmembrane region" description="Helical" evidence="8">
    <location>
        <begin position="367"/>
        <end position="387"/>
    </location>
</feature>
<feature type="transmembrane region" description="Helical" evidence="8">
    <location>
        <begin position="91"/>
        <end position="109"/>
    </location>
</feature>
<evidence type="ECO:0000256" key="1">
    <source>
        <dbReference type="ARBA" id="ARBA00004429"/>
    </source>
</evidence>
<organism evidence="10 11">
    <name type="scientific">Zwartia hollandica</name>
    <dbReference type="NCBI Taxonomy" id="324606"/>
    <lineage>
        <taxon>Bacteria</taxon>
        <taxon>Pseudomonadati</taxon>
        <taxon>Pseudomonadota</taxon>
        <taxon>Betaproteobacteria</taxon>
        <taxon>Burkholderiales</taxon>
        <taxon>Alcaligenaceae</taxon>
        <taxon>Zwartia</taxon>
    </lineage>
</organism>
<name>A0A953NC18_9BURK</name>
<dbReference type="PANTHER" id="PTHR43357">
    <property type="entry name" value="INNER MEMBRANE ABC TRANSPORTER PERMEASE PROTEIN YDCV"/>
    <property type="match status" value="1"/>
</dbReference>
<evidence type="ECO:0000256" key="5">
    <source>
        <dbReference type="ARBA" id="ARBA00022692"/>
    </source>
</evidence>
<dbReference type="Pfam" id="PF00528">
    <property type="entry name" value="BPD_transp_1"/>
    <property type="match status" value="1"/>
</dbReference>
<dbReference type="AlphaFoldDB" id="A0A953NC18"/>
<evidence type="ECO:0000256" key="4">
    <source>
        <dbReference type="ARBA" id="ARBA00022519"/>
    </source>
</evidence>
<dbReference type="Gene3D" id="1.10.3720.10">
    <property type="entry name" value="MetI-like"/>
    <property type="match status" value="2"/>
</dbReference>
<feature type="domain" description="ABC transmembrane type-1" evidence="9">
    <location>
        <begin position="53"/>
        <end position="256"/>
    </location>
</feature>